<dbReference type="RefSeq" id="WP_344444525.1">
    <property type="nucleotide sequence ID" value="NZ_BAAALF010000117.1"/>
</dbReference>
<evidence type="ECO:0000313" key="6">
    <source>
        <dbReference type="EMBL" id="GAA1256005.1"/>
    </source>
</evidence>
<feature type="domain" description="Aminotransferase class V" evidence="5">
    <location>
        <begin position="56"/>
        <end position="353"/>
    </location>
</feature>
<evidence type="ECO:0000256" key="4">
    <source>
        <dbReference type="RuleBase" id="RU004504"/>
    </source>
</evidence>
<dbReference type="PROSITE" id="PS00595">
    <property type="entry name" value="AA_TRANSFER_CLASS_5"/>
    <property type="match status" value="1"/>
</dbReference>
<dbReference type="PANTHER" id="PTHR43586">
    <property type="entry name" value="CYSTEINE DESULFURASE"/>
    <property type="match status" value="1"/>
</dbReference>
<keyword evidence="2" id="KW-0663">Pyridoxal phosphate</keyword>
<dbReference type="PANTHER" id="PTHR43586:SF15">
    <property type="entry name" value="BLR3095 PROTEIN"/>
    <property type="match status" value="1"/>
</dbReference>
<keyword evidence="6" id="KW-0808">Transferase</keyword>
<accession>A0ABN1WQY9</accession>
<evidence type="ECO:0000313" key="7">
    <source>
        <dbReference type="Proteomes" id="UP001500037"/>
    </source>
</evidence>
<dbReference type="Proteomes" id="UP001500037">
    <property type="component" value="Unassembled WGS sequence"/>
</dbReference>
<proteinExistence type="inferred from homology"/>
<dbReference type="InterPro" id="IPR000192">
    <property type="entry name" value="Aminotrans_V_dom"/>
</dbReference>
<dbReference type="GO" id="GO:0008483">
    <property type="term" value="F:transaminase activity"/>
    <property type="evidence" value="ECO:0007669"/>
    <property type="project" value="UniProtKB-KW"/>
</dbReference>
<dbReference type="SUPFAM" id="SSF53383">
    <property type="entry name" value="PLP-dependent transferases"/>
    <property type="match status" value="1"/>
</dbReference>
<reference evidence="6 7" key="1">
    <citation type="journal article" date="2019" name="Int. J. Syst. Evol. Microbiol.">
        <title>The Global Catalogue of Microorganisms (GCM) 10K type strain sequencing project: providing services to taxonomists for standard genome sequencing and annotation.</title>
        <authorList>
            <consortium name="The Broad Institute Genomics Platform"/>
            <consortium name="The Broad Institute Genome Sequencing Center for Infectious Disease"/>
            <person name="Wu L."/>
            <person name="Ma J."/>
        </authorList>
    </citation>
    <scope>NUCLEOTIDE SEQUENCE [LARGE SCALE GENOMIC DNA]</scope>
    <source>
        <strain evidence="6 7">JCM 13004</strain>
    </source>
</reference>
<sequence>MTAADDSPPGAAEPPEPAYFDHAGFGRLRPVAVDAMRAGLQDVLPHGSARIGPLFAARAEARRSAARLLACTPQEVAFVPNTSTGVHLVADGLRWRPGDQVVLFDRDFPANIRPWQRLERQGVTLSWVPMRHGGYQPADIAAAITPATRLVAVSHVNFATGFRCDLDLVCALAAEVGALVSVDAVQSLGVLPLSTADTPVDFLAAGAHKWLGGPPGTGIFYCRAERLELLHSTPTGWFGFEGAAEVSKGPGWLRYDLPERASAARVEGGMYDVLGMAGLAAVLAELESVGSTAVAARALALAGRIRTAAVELGFTSAIPGESDPCSPVVSFSKGPADLVRMVDELAAGGISVSIPDGMLRISPHYWTTDREVDLLLAALAGYKP</sequence>
<evidence type="ECO:0000256" key="2">
    <source>
        <dbReference type="ARBA" id="ARBA00022898"/>
    </source>
</evidence>
<evidence type="ECO:0000256" key="1">
    <source>
        <dbReference type="ARBA" id="ARBA00001933"/>
    </source>
</evidence>
<evidence type="ECO:0000259" key="5">
    <source>
        <dbReference type="Pfam" id="PF00266"/>
    </source>
</evidence>
<keyword evidence="7" id="KW-1185">Reference proteome</keyword>
<dbReference type="InterPro" id="IPR015422">
    <property type="entry name" value="PyrdxlP-dep_Trfase_small"/>
</dbReference>
<dbReference type="EMBL" id="BAAALF010000117">
    <property type="protein sequence ID" value="GAA1256005.1"/>
    <property type="molecule type" value="Genomic_DNA"/>
</dbReference>
<dbReference type="Gene3D" id="3.90.1150.10">
    <property type="entry name" value="Aspartate Aminotransferase, domain 1"/>
    <property type="match status" value="1"/>
</dbReference>
<evidence type="ECO:0000256" key="3">
    <source>
        <dbReference type="RuleBase" id="RU004075"/>
    </source>
</evidence>
<dbReference type="InterPro" id="IPR015424">
    <property type="entry name" value="PyrdxlP-dep_Trfase"/>
</dbReference>
<comment type="caution">
    <text evidence="6">The sequence shown here is derived from an EMBL/GenBank/DDBJ whole genome shotgun (WGS) entry which is preliminary data.</text>
</comment>
<organism evidence="6 7">
    <name type="scientific">Kitasatospora nipponensis</name>
    <dbReference type="NCBI Taxonomy" id="258049"/>
    <lineage>
        <taxon>Bacteria</taxon>
        <taxon>Bacillati</taxon>
        <taxon>Actinomycetota</taxon>
        <taxon>Actinomycetes</taxon>
        <taxon>Kitasatosporales</taxon>
        <taxon>Streptomycetaceae</taxon>
        <taxon>Kitasatospora</taxon>
    </lineage>
</organism>
<dbReference type="Gene3D" id="3.40.640.10">
    <property type="entry name" value="Type I PLP-dependent aspartate aminotransferase-like (Major domain)"/>
    <property type="match status" value="1"/>
</dbReference>
<dbReference type="InterPro" id="IPR020578">
    <property type="entry name" value="Aminotrans_V_PyrdxlP_BS"/>
</dbReference>
<keyword evidence="6" id="KW-0032">Aminotransferase</keyword>
<gene>
    <name evidence="6" type="ORF">GCM10009665_53070</name>
</gene>
<comment type="similarity">
    <text evidence="3">Belongs to the class-V pyridoxal-phosphate-dependent aminotransferase family.</text>
</comment>
<comment type="cofactor">
    <cofactor evidence="1 4">
        <name>pyridoxal 5'-phosphate</name>
        <dbReference type="ChEBI" id="CHEBI:597326"/>
    </cofactor>
</comment>
<name>A0ABN1WQY9_9ACTN</name>
<protein>
    <submittedName>
        <fullName evidence="6">Aminotransferase class V-fold PLP-dependent enzyme</fullName>
    </submittedName>
</protein>
<dbReference type="InterPro" id="IPR015421">
    <property type="entry name" value="PyrdxlP-dep_Trfase_major"/>
</dbReference>
<dbReference type="Pfam" id="PF00266">
    <property type="entry name" value="Aminotran_5"/>
    <property type="match status" value="1"/>
</dbReference>